<name>A0AA38HMB4_9CUCU</name>
<feature type="compositionally biased region" description="Basic residues" evidence="2">
    <location>
        <begin position="549"/>
        <end position="561"/>
    </location>
</feature>
<reference evidence="3" key="1">
    <citation type="journal article" date="2023" name="G3 (Bethesda)">
        <title>Whole genome assemblies of Zophobas morio and Tenebrio molitor.</title>
        <authorList>
            <person name="Kaur S."/>
            <person name="Stinson S.A."/>
            <person name="diCenzo G.C."/>
        </authorList>
    </citation>
    <scope>NUCLEOTIDE SEQUENCE</scope>
    <source>
        <strain evidence="3">QUZm001</strain>
    </source>
</reference>
<feature type="compositionally biased region" description="Polar residues" evidence="2">
    <location>
        <begin position="428"/>
        <end position="445"/>
    </location>
</feature>
<keyword evidence="1" id="KW-0175">Coiled coil</keyword>
<evidence type="ECO:0000256" key="1">
    <source>
        <dbReference type="SAM" id="Coils"/>
    </source>
</evidence>
<organism evidence="3 4">
    <name type="scientific">Zophobas morio</name>
    <dbReference type="NCBI Taxonomy" id="2755281"/>
    <lineage>
        <taxon>Eukaryota</taxon>
        <taxon>Metazoa</taxon>
        <taxon>Ecdysozoa</taxon>
        <taxon>Arthropoda</taxon>
        <taxon>Hexapoda</taxon>
        <taxon>Insecta</taxon>
        <taxon>Pterygota</taxon>
        <taxon>Neoptera</taxon>
        <taxon>Endopterygota</taxon>
        <taxon>Coleoptera</taxon>
        <taxon>Polyphaga</taxon>
        <taxon>Cucujiformia</taxon>
        <taxon>Tenebrionidae</taxon>
        <taxon>Zophobas</taxon>
    </lineage>
</organism>
<keyword evidence="4" id="KW-1185">Reference proteome</keyword>
<feature type="coiled-coil region" evidence="1">
    <location>
        <begin position="650"/>
        <end position="677"/>
    </location>
</feature>
<feature type="region of interest" description="Disordered" evidence="2">
    <location>
        <begin position="543"/>
        <end position="562"/>
    </location>
</feature>
<evidence type="ECO:0000256" key="2">
    <source>
        <dbReference type="SAM" id="MobiDB-lite"/>
    </source>
</evidence>
<sequence length="1138" mass="130007">MVENNVAQIKNDIGRNIQKLSIEKACQEYNDSVKLTLDQINHQLDDVLLKNCNGLDELAMKIAARTNFLEKNPSFLSCLVYEKKSVKYQTLLEFDDIRITLAEHTKRIHEKLQEIETYHSKLLELVAQNGRGEVTKSVTKIVDNKAPNDNKSAAAVDNKTKVIENRAGSVSDNRTMNEADTLRSLDVVDEIGTQEGTDVEERKIVAAAETKPSMEKMTISTIEDDDFQSKNEEDDFQDCLDKLHHKEELEAVLAASEDLCKPLVNTNTETTKTTNENTNTKSPMTINENTRIKSPTTIETTKTPASCSKKIDLLTTQVYDRVTIKRSAFSNISISSGSSDSPLKYQVFSDILPDVQRRKPTENLHGKLIQQLVASDSLEGFLKLMDRKPTKDKIKKPKKETKDLQEKYTGSLWFFPKEEKKKSPPKSASVNTKISPIPQKTSKASSISAGSTCCSLLVTSSQPCPVSNQERTRKIRQGLSRNKLKYYDLLDDLDHNDLKPIKSEYPRRDNVYPTQLQDAKSYLHRMMQENEKVWKKLLQPAEDRENEKKKKKHGEKKHAPVQKKSGMKTLLEYLTSPEQKYLSHIPQSLIVMPVKVVYDNFPTKEKSSTPRAPVMITDLSKRLAPIPVEGRYLQTSASPRSEPYPTTPKRKAMLEQLRGLKAKNDNIQKNIQKAIDVIEAKMIDLLSSPTDGSSSEAFTAMEQEITCVLQMMNEHQPVGTNKEETKQTTEPEQQIVKEQQVEKKPETKEVEMPQINEVIPPEKDNKVPNNPTTPKIKREGTIVKKHSSDFKHKDEKIVKEEKKPPKEVPIKIKQSLLKDEKKIKKPERTPFDKSKFKLSKHDDEPKRAANIAEGERLLGQVDSVIKKIDSIYNRFYDEKSKSKHTPRQEANFNNIDEFFVGLKPEVETPILVLYKYDEVIPEIYFNPRCFHQASVWHTPCLDYIKPPHHEEKKSFLSLFQISVPSLVKHDFKSCFDYAPSRSEKSRCDYEHDEAPTLEEEEDWRFCQFVQPVTLTAKEELEPKPSEYIHPVCEPPVCEHVNPVSVPPEESEPCEVAVVPVVPKEEAKPCPECAVEKPATAELKECVNRKESTKEAAIKWDKFAKESKGEDRKYDYTLKTFYTLFFSSVFVALNFDYAS</sequence>
<dbReference type="AlphaFoldDB" id="A0AA38HMB4"/>
<dbReference type="EMBL" id="JALNTZ010000011">
    <property type="protein sequence ID" value="KAJ3639237.1"/>
    <property type="molecule type" value="Genomic_DNA"/>
</dbReference>
<proteinExistence type="predicted"/>
<dbReference type="Proteomes" id="UP001168821">
    <property type="component" value="Unassembled WGS sequence"/>
</dbReference>
<gene>
    <name evidence="3" type="ORF">Zmor_003917</name>
</gene>
<protein>
    <submittedName>
        <fullName evidence="3">Uncharacterized protein</fullName>
    </submittedName>
</protein>
<accession>A0AA38HMB4</accession>
<comment type="caution">
    <text evidence="3">The sequence shown here is derived from an EMBL/GenBank/DDBJ whole genome shotgun (WGS) entry which is preliminary data.</text>
</comment>
<evidence type="ECO:0000313" key="4">
    <source>
        <dbReference type="Proteomes" id="UP001168821"/>
    </source>
</evidence>
<evidence type="ECO:0000313" key="3">
    <source>
        <dbReference type="EMBL" id="KAJ3639237.1"/>
    </source>
</evidence>
<feature type="region of interest" description="Disordered" evidence="2">
    <location>
        <begin position="418"/>
        <end position="445"/>
    </location>
</feature>